<accession>A0A075FVF0</accession>
<organism evidence="3">
    <name type="scientific">uncultured marine group II/III euryarchaeote AD1000_61_A07</name>
    <dbReference type="NCBI Taxonomy" id="1457792"/>
    <lineage>
        <taxon>Archaea</taxon>
        <taxon>Methanobacteriati</taxon>
        <taxon>Methanobacteriota</taxon>
        <taxon>environmental samples</taxon>
    </lineage>
</organism>
<dbReference type="Pfam" id="PF04608">
    <property type="entry name" value="PgpA"/>
    <property type="match status" value="1"/>
</dbReference>
<dbReference type="InterPro" id="IPR026037">
    <property type="entry name" value="PgpA"/>
</dbReference>
<dbReference type="PANTHER" id="PTHR36305">
    <property type="entry name" value="PHOSPHATIDYLGLYCEROPHOSPHATASE A"/>
    <property type="match status" value="1"/>
</dbReference>
<dbReference type="PANTHER" id="PTHR36305:SF1">
    <property type="entry name" value="PHOSPHATIDYLGLYCEROPHOSPHATASE A"/>
    <property type="match status" value="1"/>
</dbReference>
<keyword evidence="1" id="KW-1133">Transmembrane helix</keyword>
<feature type="transmembrane region" description="Helical" evidence="1">
    <location>
        <begin position="46"/>
        <end position="64"/>
    </location>
</feature>
<evidence type="ECO:0000313" key="3">
    <source>
        <dbReference type="EMBL" id="AIE95254.1"/>
    </source>
</evidence>
<gene>
    <name evidence="3" type="primary">pgpA</name>
</gene>
<dbReference type="CDD" id="cd06971">
    <property type="entry name" value="PgpA"/>
    <property type="match status" value="1"/>
</dbReference>
<feature type="transmembrane region" description="Helical" evidence="1">
    <location>
        <begin position="24"/>
        <end position="41"/>
    </location>
</feature>
<protein>
    <submittedName>
        <fullName evidence="3">Phosphatidylglycerophosphatase A (PgpA)</fullName>
        <ecNumber evidence="3">3.1.3.27</ecNumber>
    </submittedName>
</protein>
<name>A0A075FVF0_9EURY</name>
<feature type="transmembrane region" description="Helical" evidence="1">
    <location>
        <begin position="84"/>
        <end position="115"/>
    </location>
</feature>
<dbReference type="InterPro" id="IPR036681">
    <property type="entry name" value="PgpA-like_sf"/>
</dbReference>
<keyword evidence="3" id="KW-0378">Hydrolase</keyword>
<dbReference type="GO" id="GO:0008962">
    <property type="term" value="F:phosphatidylglycerophosphatase activity"/>
    <property type="evidence" value="ECO:0007669"/>
    <property type="project" value="UniProtKB-EC"/>
</dbReference>
<dbReference type="PIRSF" id="PIRSF006162">
    <property type="entry name" value="PgpA"/>
    <property type="match status" value="1"/>
</dbReference>
<dbReference type="SUPFAM" id="SSF101307">
    <property type="entry name" value="YutG-like"/>
    <property type="match status" value="1"/>
</dbReference>
<sequence>MKNNTSLKWEEIVASFFYLGRSPIAPGTVGTLAAMIILIYLKIDNVIHFAMMISLCYLGGLKAAPWCEKEFGKDPSVFVIDEVIGYWISVLIFWIGIESYSVPSLIVLFVLFRFFDIVKFGPVKKMEEIEGGHGILLDDVVAGVFAGMVALVIFSTGLI</sequence>
<keyword evidence="1" id="KW-0812">Transmembrane</keyword>
<keyword evidence="1" id="KW-0472">Membrane</keyword>
<dbReference type="EC" id="3.1.3.27" evidence="3"/>
<dbReference type="AlphaFoldDB" id="A0A075FVF0"/>
<dbReference type="EMBL" id="KF900445">
    <property type="protein sequence ID" value="AIE95254.1"/>
    <property type="molecule type" value="Genomic_DNA"/>
</dbReference>
<reference evidence="3" key="1">
    <citation type="journal article" date="2014" name="Genome Biol. Evol.">
        <title>Pangenome evidence for extensive interdomain horizontal transfer affecting lineage core and shell genes in uncultured planktonic thaumarchaeota and euryarchaeota.</title>
        <authorList>
            <person name="Deschamps P."/>
            <person name="Zivanovic Y."/>
            <person name="Moreira D."/>
            <person name="Rodriguez-Valera F."/>
            <person name="Lopez-Garcia P."/>
        </authorList>
    </citation>
    <scope>NUCLEOTIDE SEQUENCE</scope>
</reference>
<evidence type="ECO:0000259" key="2">
    <source>
        <dbReference type="Pfam" id="PF04608"/>
    </source>
</evidence>
<feature type="transmembrane region" description="Helical" evidence="1">
    <location>
        <begin position="136"/>
        <end position="158"/>
    </location>
</feature>
<dbReference type="InterPro" id="IPR007686">
    <property type="entry name" value="YutG/PgpA"/>
</dbReference>
<feature type="domain" description="YutG/PgpA" evidence="2">
    <location>
        <begin position="12"/>
        <end position="153"/>
    </location>
</feature>
<evidence type="ECO:0000256" key="1">
    <source>
        <dbReference type="SAM" id="Phobius"/>
    </source>
</evidence>
<dbReference type="GO" id="GO:0006629">
    <property type="term" value="P:lipid metabolic process"/>
    <property type="evidence" value="ECO:0007669"/>
    <property type="project" value="InterPro"/>
</dbReference>
<proteinExistence type="predicted"/>